<name>A0A0M2UXR5_9BACT</name>
<dbReference type="EMBL" id="LAQJ01000158">
    <property type="protein sequence ID" value="KKO19756.1"/>
    <property type="molecule type" value="Genomic_DNA"/>
</dbReference>
<reference evidence="1 2" key="1">
    <citation type="journal article" date="2013" name="BMC Microbiol.">
        <title>Identification of the type II cytochrome c maturation pathway in anammox bacteria by comparative genomics.</title>
        <authorList>
            <person name="Ferousi C."/>
            <person name="Speth D.R."/>
            <person name="Reimann J."/>
            <person name="Op den Camp H.J."/>
            <person name="Allen J.W."/>
            <person name="Keltjens J.T."/>
            <person name="Jetten M.S."/>
        </authorList>
    </citation>
    <scope>NUCLEOTIDE SEQUENCE [LARGE SCALE GENOMIC DNA]</scope>
    <source>
        <strain evidence="1">RU1</strain>
    </source>
</reference>
<proteinExistence type="predicted"/>
<evidence type="ECO:0000313" key="2">
    <source>
        <dbReference type="Proteomes" id="UP000034954"/>
    </source>
</evidence>
<organism evidence="1 2">
    <name type="scientific">Candidatus Brocadia fulgida</name>
    <dbReference type="NCBI Taxonomy" id="380242"/>
    <lineage>
        <taxon>Bacteria</taxon>
        <taxon>Pseudomonadati</taxon>
        <taxon>Planctomycetota</taxon>
        <taxon>Candidatus Brocadiia</taxon>
        <taxon>Candidatus Brocadiales</taxon>
        <taxon>Candidatus Brocadiaceae</taxon>
        <taxon>Candidatus Brocadia</taxon>
    </lineage>
</organism>
<dbReference type="Proteomes" id="UP000034954">
    <property type="component" value="Unassembled WGS sequence"/>
</dbReference>
<dbReference type="AlphaFoldDB" id="A0A0M2UXR5"/>
<keyword evidence="2" id="KW-1185">Reference proteome</keyword>
<evidence type="ECO:0000313" key="1">
    <source>
        <dbReference type="EMBL" id="KKO19756.1"/>
    </source>
</evidence>
<gene>
    <name evidence="1" type="ORF">BROFUL_01532</name>
</gene>
<protein>
    <submittedName>
        <fullName evidence="1">Uncharacterized protein</fullName>
    </submittedName>
</protein>
<comment type="caution">
    <text evidence="1">The sequence shown here is derived from an EMBL/GenBank/DDBJ whole genome shotgun (WGS) entry which is preliminary data.</text>
</comment>
<accession>A0A0M2UXR5</accession>
<sequence length="628" mass="70604">MSEQLGKLTFLPWYRIGIANNLITSSVAGSGTHAQFEVKLDFSEENHEKREASIKLALYGPGEVEGIDPRVILRTYPEHNAGNVEPNYFPFVEFDQPDFPWRYTPEAPTPEVTTPEAPQPPDRLPPWLCLIVLDDTEISEFPATREGNQGNQAGQLPMLKVENQFLPDLSQSWAWAHVQISAMGDDEPASEKTILDIIEKEPERALSRLMCPRYLKPRTRYTAFLVPAYERGRKAGLKKTFDASDTATKKSWSKTDSQPHDEVVIELPVYYHWSFQIGLEGDFESLVKKLINPPPKHLPATVGRRDLYISDPRLGLPSLSSNAVALEGALVSPESRKANNITRWNTSQEQEFFTALQAVVNTPAREITLGDKTIKVVAPPLYGRWHAAKNSLEGLPIPDHWFHQLNSAPPLRVIAGLGTLVVQEQQEQLMASAWDQVEGILAINKYLVEAQAACVVSNRLYERDFLALNQDTLIEMTRPLHSKITNSPTTIKARISQSPISSTVLEAPFRKMVRTSEAIRKRIRRLGQVYPRDYLKKMNRGEYRTIAPKRAYFLRTWGRLTRHLQPDGGVPKQFQKWFIGSVSAGSLSSIALAAGLITKIVWVQGIGSFTLGLSAWYLPISFVNTNDC</sequence>